<keyword evidence="3" id="KW-0378">Hydrolase</keyword>
<dbReference type="PANTHER" id="PTHR43283:SF3">
    <property type="entry name" value="BETA-LACTAMASE FAMILY PROTEIN (AFU_ORTHOLOGUE AFUA_5G07500)"/>
    <property type="match status" value="1"/>
</dbReference>
<proteinExistence type="predicted"/>
<evidence type="ECO:0000313" key="3">
    <source>
        <dbReference type="EMBL" id="MFC0046735.1"/>
    </source>
</evidence>
<feature type="signal peptide" evidence="1">
    <location>
        <begin position="1"/>
        <end position="18"/>
    </location>
</feature>
<evidence type="ECO:0000259" key="2">
    <source>
        <dbReference type="Pfam" id="PF00144"/>
    </source>
</evidence>
<feature type="chain" id="PRO_5046909188" evidence="1">
    <location>
        <begin position="19"/>
        <end position="368"/>
    </location>
</feature>
<dbReference type="SUPFAM" id="SSF56601">
    <property type="entry name" value="beta-lactamase/transpeptidase-like"/>
    <property type="match status" value="1"/>
</dbReference>
<dbReference type="Gene3D" id="3.40.710.10">
    <property type="entry name" value="DD-peptidase/beta-lactamase superfamily"/>
    <property type="match status" value="1"/>
</dbReference>
<dbReference type="PANTHER" id="PTHR43283">
    <property type="entry name" value="BETA-LACTAMASE-RELATED"/>
    <property type="match status" value="1"/>
</dbReference>
<dbReference type="Proteomes" id="UP001589813">
    <property type="component" value="Unassembled WGS sequence"/>
</dbReference>
<accession>A0ABV6BB42</accession>
<dbReference type="EMBL" id="JBHLXP010000001">
    <property type="protein sequence ID" value="MFC0046735.1"/>
    <property type="molecule type" value="Genomic_DNA"/>
</dbReference>
<keyword evidence="1" id="KW-0732">Signal</keyword>
<protein>
    <submittedName>
        <fullName evidence="3">Serine hydrolase</fullName>
    </submittedName>
</protein>
<dbReference type="Pfam" id="PF00144">
    <property type="entry name" value="Beta-lactamase"/>
    <property type="match status" value="1"/>
</dbReference>
<evidence type="ECO:0000256" key="1">
    <source>
        <dbReference type="SAM" id="SignalP"/>
    </source>
</evidence>
<name>A0ABV6BB42_9GAMM</name>
<dbReference type="GO" id="GO:0016787">
    <property type="term" value="F:hydrolase activity"/>
    <property type="evidence" value="ECO:0007669"/>
    <property type="project" value="UniProtKB-KW"/>
</dbReference>
<keyword evidence="4" id="KW-1185">Reference proteome</keyword>
<dbReference type="InterPro" id="IPR050789">
    <property type="entry name" value="Diverse_Enzym_Activities"/>
</dbReference>
<organism evidence="3 4">
    <name type="scientific">Rheinheimera tilapiae</name>
    <dbReference type="NCBI Taxonomy" id="875043"/>
    <lineage>
        <taxon>Bacteria</taxon>
        <taxon>Pseudomonadati</taxon>
        <taxon>Pseudomonadota</taxon>
        <taxon>Gammaproteobacteria</taxon>
        <taxon>Chromatiales</taxon>
        <taxon>Chromatiaceae</taxon>
        <taxon>Rheinheimera</taxon>
    </lineage>
</organism>
<sequence length="368" mass="39041">MPIRRQIVSALFTSLCLAACGGGSDTSTPATPTQPPQASCDLSALEQGLRQQASAVKTDTDFTLLLERFDGRAFSYSRGASSAVTAYESASTSKWVSAVIILRLVDSGVLKLSDTAASRLTDWPLSANHPLSQMTLQQLLSFTSGLTEEPLCLNLPGADFAQCVRQGVSNNSANGRQPGAVFDYNGLHLQVAGLMAIRAAGAADWQGLFRSFVQQTGLFSTARYDLPSSGNPRLAGGMHWTAQQYLDFLRALQQGKLLSAPLQQQMLANQRGNATVLNSPAVSGFGADWPYGLGHWLECSTGQSNTGQCASAQRHSSPGAYGAYPLIDYQHSYLAMLAREGALGSFVEGKAVIDALTPAIQAWAGCKP</sequence>
<dbReference type="InterPro" id="IPR012338">
    <property type="entry name" value="Beta-lactam/transpept-like"/>
</dbReference>
<reference evidence="3 4" key="1">
    <citation type="submission" date="2024-09" db="EMBL/GenBank/DDBJ databases">
        <authorList>
            <person name="Sun Q."/>
            <person name="Mori K."/>
        </authorList>
    </citation>
    <scope>NUCLEOTIDE SEQUENCE [LARGE SCALE GENOMIC DNA]</scope>
    <source>
        <strain evidence="3 4">KCTC 23315</strain>
    </source>
</reference>
<gene>
    <name evidence="3" type="ORF">ACFFJP_00365</name>
</gene>
<dbReference type="InterPro" id="IPR001466">
    <property type="entry name" value="Beta-lactam-related"/>
</dbReference>
<comment type="caution">
    <text evidence="3">The sequence shown here is derived from an EMBL/GenBank/DDBJ whole genome shotgun (WGS) entry which is preliminary data.</text>
</comment>
<dbReference type="RefSeq" id="WP_377239297.1">
    <property type="nucleotide sequence ID" value="NZ_JBHLXP010000001.1"/>
</dbReference>
<evidence type="ECO:0000313" key="4">
    <source>
        <dbReference type="Proteomes" id="UP001589813"/>
    </source>
</evidence>
<feature type="domain" description="Beta-lactamase-related" evidence="2">
    <location>
        <begin position="82"/>
        <end position="333"/>
    </location>
</feature>